<dbReference type="GO" id="GO:0005506">
    <property type="term" value="F:iron ion binding"/>
    <property type="evidence" value="ECO:0007669"/>
    <property type="project" value="InterPro"/>
</dbReference>
<dbReference type="FunFam" id="1.10.630.10:FF:000042">
    <property type="entry name" value="Cytochrome P450"/>
    <property type="match status" value="2"/>
</dbReference>
<evidence type="ECO:0000256" key="11">
    <source>
        <dbReference type="ARBA" id="ARBA00023033"/>
    </source>
</evidence>
<dbReference type="GO" id="GO:0016705">
    <property type="term" value="F:oxidoreductase activity, acting on paired donors, with incorporation or reduction of molecular oxygen"/>
    <property type="evidence" value="ECO:0007669"/>
    <property type="project" value="InterPro"/>
</dbReference>
<dbReference type="PANTHER" id="PTHR24292:SF93">
    <property type="entry name" value="CYTOCHROME P450 310A1-RELATED"/>
    <property type="match status" value="1"/>
</dbReference>
<dbReference type="GO" id="GO:0020037">
    <property type="term" value="F:heme binding"/>
    <property type="evidence" value="ECO:0007669"/>
    <property type="project" value="InterPro"/>
</dbReference>
<evidence type="ECO:0000256" key="9">
    <source>
        <dbReference type="ARBA" id="ARBA00023002"/>
    </source>
</evidence>
<dbReference type="PANTHER" id="PTHR24292">
    <property type="entry name" value="CYTOCHROME P450"/>
    <property type="match status" value="1"/>
</dbReference>
<accession>A0A7R8YPK1</accession>
<dbReference type="InterPro" id="IPR036396">
    <property type="entry name" value="Cyt_P450_sf"/>
</dbReference>
<dbReference type="GO" id="GO:0004497">
    <property type="term" value="F:monooxygenase activity"/>
    <property type="evidence" value="ECO:0007669"/>
    <property type="project" value="UniProtKB-KW"/>
</dbReference>
<keyword evidence="5" id="KW-0349">Heme</keyword>
<dbReference type="EMBL" id="LR899009">
    <property type="protein sequence ID" value="CAD7079545.1"/>
    <property type="molecule type" value="Genomic_DNA"/>
</dbReference>
<evidence type="ECO:0000256" key="8">
    <source>
        <dbReference type="ARBA" id="ARBA00022848"/>
    </source>
</evidence>
<comment type="cofactor">
    <cofactor evidence="1">
        <name>heme</name>
        <dbReference type="ChEBI" id="CHEBI:30413"/>
    </cofactor>
</comment>
<dbReference type="InParanoid" id="A0A7R8YPK1"/>
<keyword evidence="10" id="KW-0408">Iron</keyword>
<keyword evidence="11" id="KW-0503">Monooxygenase</keyword>
<evidence type="ECO:0000256" key="3">
    <source>
        <dbReference type="ARBA" id="ARBA00004406"/>
    </source>
</evidence>
<protein>
    <recommendedName>
        <fullName evidence="16">Cytochrome P450</fullName>
    </recommendedName>
</protein>
<feature type="transmembrane region" description="Helical" evidence="13">
    <location>
        <begin position="479"/>
        <end position="502"/>
    </location>
</feature>
<evidence type="ECO:0008006" key="16">
    <source>
        <dbReference type="Google" id="ProtNLM"/>
    </source>
</evidence>
<keyword evidence="15" id="KW-1185">Reference proteome</keyword>
<keyword evidence="13" id="KW-1133">Transmembrane helix</keyword>
<dbReference type="InterPro" id="IPR002401">
    <property type="entry name" value="Cyt_P450_E_grp-I"/>
</dbReference>
<keyword evidence="9" id="KW-0560">Oxidoreductase</keyword>
<dbReference type="OrthoDB" id="2789670at2759"/>
<evidence type="ECO:0000256" key="2">
    <source>
        <dbReference type="ARBA" id="ARBA00004174"/>
    </source>
</evidence>
<proteinExistence type="inferred from homology"/>
<gene>
    <name evidence="14" type="ORF">HERILL_LOCUS2758</name>
</gene>
<keyword evidence="13" id="KW-0812">Transmembrane</keyword>
<keyword evidence="6" id="KW-0479">Metal-binding</keyword>
<dbReference type="Pfam" id="PF00067">
    <property type="entry name" value="p450"/>
    <property type="match status" value="2"/>
</dbReference>
<evidence type="ECO:0000313" key="15">
    <source>
        <dbReference type="Proteomes" id="UP000594454"/>
    </source>
</evidence>
<comment type="subcellular location">
    <subcellularLocation>
        <location evidence="3">Endoplasmic reticulum membrane</location>
        <topology evidence="3">Peripheral membrane protein</topology>
    </subcellularLocation>
    <subcellularLocation>
        <location evidence="2">Microsome membrane</location>
        <topology evidence="2">Peripheral membrane protein</topology>
    </subcellularLocation>
</comment>
<evidence type="ECO:0000256" key="6">
    <source>
        <dbReference type="ARBA" id="ARBA00022723"/>
    </source>
</evidence>
<dbReference type="InterPro" id="IPR017972">
    <property type="entry name" value="Cyt_P450_CS"/>
</dbReference>
<dbReference type="GO" id="GO:0005789">
    <property type="term" value="C:endoplasmic reticulum membrane"/>
    <property type="evidence" value="ECO:0007669"/>
    <property type="project" value="UniProtKB-SubCell"/>
</dbReference>
<keyword evidence="12 13" id="KW-0472">Membrane</keyword>
<evidence type="ECO:0000256" key="5">
    <source>
        <dbReference type="ARBA" id="ARBA00022617"/>
    </source>
</evidence>
<dbReference type="Proteomes" id="UP000594454">
    <property type="component" value="Chromosome 1"/>
</dbReference>
<comment type="similarity">
    <text evidence="4">Belongs to the cytochrome P450 family.</text>
</comment>
<evidence type="ECO:0000256" key="13">
    <source>
        <dbReference type="SAM" id="Phobius"/>
    </source>
</evidence>
<evidence type="ECO:0000256" key="10">
    <source>
        <dbReference type="ARBA" id="ARBA00023004"/>
    </source>
</evidence>
<dbReference type="SUPFAM" id="SSF48264">
    <property type="entry name" value="Cytochrome P450"/>
    <property type="match status" value="2"/>
</dbReference>
<dbReference type="CDD" id="cd11056">
    <property type="entry name" value="CYP6-like"/>
    <property type="match status" value="2"/>
</dbReference>
<dbReference type="PRINTS" id="PR00463">
    <property type="entry name" value="EP450I"/>
</dbReference>
<dbReference type="PRINTS" id="PR00385">
    <property type="entry name" value="P450"/>
</dbReference>
<evidence type="ECO:0000256" key="1">
    <source>
        <dbReference type="ARBA" id="ARBA00001971"/>
    </source>
</evidence>
<dbReference type="InterPro" id="IPR001128">
    <property type="entry name" value="Cyt_P450"/>
</dbReference>
<sequence>MTYRFEFENSDVSAGSSRLRLSSDESFTVSAANLYNKSDKPIVGVYFFFRPGILIRDADLAKKILVTDFQSFHDRGVHSNEKLSPLSANLFSLEMKRWKELRANLTPTFTSGKLKRMFPAIELVGKKMEEHLENLIETNNGIIDVEKMTTKYTNDVIVSIFFGLEVDTFKDNANIFAEFREKFNTKDFILNLTTATLFFYPKLFDFLKLHRHINKFMSVMGDIIQKTIQNREEVNMQRNDFLQLLMQLRKTGTLEGNENCLSRITDKKVSLSMNQIVAQTLLFFLAGSDTTSITIACCLHELTQNEDVMQKLKEDIAKTLEKHNGIICYESIQEMEYLDLVIQEAARKYPALPVLNRICTKPFRIPDSDIVIEKETQLIISVLGFHRDPKYFPNPMKFDPEQFRDGSKAFNTNAYIPFGDGPRTCIGMRQAKLSAKMAVVRLLTKFELSALNKREIEFDNFAIALRAKNGINLKNCLGFGLYPIGMFLITIGLFLVIIFILIQYNYGYWKRRGIPYIKPHLIYGNLKAFVKREESFTVSAANLYNKLNKPVVGVYLFFRPALLIRDAELAKKVLVTDFQSFHDRGVHSNEEINPLAANLFSLEGKRWKDLRANLTPTFTSGKLRKMFPVIELVGKRMEKHLESLIESNNGIVDMATVATRYANDVIVSIFFGLEVNSFEDSANIFSQFRDGFNGKGFIQNLTGATVFLYPKLFELLKLYKVNNRFMNIMADIVKKTIENREQTNTERNDFMQLLMQLRQTGTLEGNGKWSNDKQIKLSMNQIVAQTVLFFLAGSDTTAITIACCLHELTQNEEIMHKLEENISQTLEKHNGVVCYESIQDMEYLEMVIQETVRKYPALPLLNRMCTKSFEIPDSGIVIEKDTQLLISILGFHRDPKYFPNPMKFDPERFREGSKGFNANAFIPFGDGPRTCIGMRQGKLSAKAALIRLLTKFEWSATTKGEIEFDNYATTIMAKGGINLKFPRASSPKQTVLLIIHIHTPLRISLKQHDNIHHIDFICSLRIPEICILILGS</sequence>
<reference evidence="14 15" key="1">
    <citation type="submission" date="2020-11" db="EMBL/GenBank/DDBJ databases">
        <authorList>
            <person name="Wallbank WR R."/>
            <person name="Pardo Diaz C."/>
            <person name="Kozak K."/>
            <person name="Martin S."/>
            <person name="Jiggins C."/>
            <person name="Moest M."/>
            <person name="Warren A I."/>
            <person name="Generalovic N T."/>
            <person name="Byers J.R.P. K."/>
            <person name="Montejo-Kovacevich G."/>
            <person name="Yen C E."/>
        </authorList>
    </citation>
    <scope>NUCLEOTIDE SEQUENCE [LARGE SCALE GENOMIC DNA]</scope>
</reference>
<evidence type="ECO:0000256" key="7">
    <source>
        <dbReference type="ARBA" id="ARBA00022824"/>
    </source>
</evidence>
<evidence type="ECO:0000256" key="4">
    <source>
        <dbReference type="ARBA" id="ARBA00010617"/>
    </source>
</evidence>
<dbReference type="Gene3D" id="1.10.630.10">
    <property type="entry name" value="Cytochrome P450"/>
    <property type="match status" value="2"/>
</dbReference>
<dbReference type="PROSITE" id="PS00086">
    <property type="entry name" value="CYTOCHROME_P450"/>
    <property type="match status" value="2"/>
</dbReference>
<dbReference type="AlphaFoldDB" id="A0A7R8YPK1"/>
<keyword evidence="7" id="KW-0256">Endoplasmic reticulum</keyword>
<evidence type="ECO:0000313" key="14">
    <source>
        <dbReference type="EMBL" id="CAD7079545.1"/>
    </source>
</evidence>
<dbReference type="InterPro" id="IPR050476">
    <property type="entry name" value="Insect_CytP450_Detox"/>
</dbReference>
<organism evidence="14 15">
    <name type="scientific">Hermetia illucens</name>
    <name type="common">Black soldier fly</name>
    <dbReference type="NCBI Taxonomy" id="343691"/>
    <lineage>
        <taxon>Eukaryota</taxon>
        <taxon>Metazoa</taxon>
        <taxon>Ecdysozoa</taxon>
        <taxon>Arthropoda</taxon>
        <taxon>Hexapoda</taxon>
        <taxon>Insecta</taxon>
        <taxon>Pterygota</taxon>
        <taxon>Neoptera</taxon>
        <taxon>Endopterygota</taxon>
        <taxon>Diptera</taxon>
        <taxon>Brachycera</taxon>
        <taxon>Stratiomyomorpha</taxon>
        <taxon>Stratiomyidae</taxon>
        <taxon>Hermetiinae</taxon>
        <taxon>Hermetia</taxon>
    </lineage>
</organism>
<evidence type="ECO:0000256" key="12">
    <source>
        <dbReference type="ARBA" id="ARBA00023136"/>
    </source>
</evidence>
<keyword evidence="8" id="KW-0492">Microsome</keyword>
<name>A0A7R8YPK1_HERIL</name>